<dbReference type="NCBIfam" id="NF047650">
    <property type="entry name" value="lipo_NMCC_0638"/>
    <property type="match status" value="1"/>
</dbReference>
<name>A0A941IEX9_9BURK</name>
<organism evidence="1 2">
    <name type="scientific">Undibacterium fentianense</name>
    <dbReference type="NCBI Taxonomy" id="2828728"/>
    <lineage>
        <taxon>Bacteria</taxon>
        <taxon>Pseudomonadati</taxon>
        <taxon>Pseudomonadota</taxon>
        <taxon>Betaproteobacteria</taxon>
        <taxon>Burkholderiales</taxon>
        <taxon>Oxalobacteraceae</taxon>
        <taxon>Undibacterium</taxon>
    </lineage>
</organism>
<comment type="caution">
    <text evidence="1">The sequence shown here is derived from an EMBL/GenBank/DDBJ whole genome shotgun (WGS) entry which is preliminary data.</text>
</comment>
<protein>
    <submittedName>
        <fullName evidence="1">Uncharacterized protein</fullName>
    </submittedName>
</protein>
<dbReference type="EMBL" id="JAGSPJ010000003">
    <property type="protein sequence ID" value="MBR7800116.1"/>
    <property type="molecule type" value="Genomic_DNA"/>
</dbReference>
<evidence type="ECO:0000313" key="1">
    <source>
        <dbReference type="EMBL" id="MBR7800116.1"/>
    </source>
</evidence>
<keyword evidence="2" id="KW-1185">Reference proteome</keyword>
<reference evidence="1" key="1">
    <citation type="submission" date="2021-04" db="EMBL/GenBank/DDBJ databases">
        <title>novel species isolated from subtropical streams in China.</title>
        <authorList>
            <person name="Lu H."/>
        </authorList>
    </citation>
    <scope>NUCLEOTIDE SEQUENCE</scope>
    <source>
        <strain evidence="1">FT137W</strain>
    </source>
</reference>
<evidence type="ECO:0000313" key="2">
    <source>
        <dbReference type="Proteomes" id="UP000678545"/>
    </source>
</evidence>
<proteinExistence type="predicted"/>
<accession>A0A941IEX9</accession>
<dbReference type="AlphaFoldDB" id="A0A941IEX9"/>
<sequence length="127" mass="13483">MPKLPPEKAAMFLAGNPGDAWPVPDKHGTFVLALPSGKNLCVVHVRRANTEAVKKLFAGLVLNAPSPLVAKQVRNEQAQTIANGQTQTVAYEWSVPNAPRKMLFTLTTAASNTAQLQVLASAAIIGQ</sequence>
<dbReference type="Proteomes" id="UP000678545">
    <property type="component" value="Unassembled WGS sequence"/>
</dbReference>
<gene>
    <name evidence="1" type="ORF">KDM90_08905</name>
</gene>